<evidence type="ECO:0000313" key="7">
    <source>
        <dbReference type="Proteomes" id="UP000267250"/>
    </source>
</evidence>
<dbReference type="InterPro" id="IPR023885">
    <property type="entry name" value="4Fe4S-binding_SPASM_dom"/>
</dbReference>
<keyword evidence="4" id="KW-0411">Iron-sulfur</keyword>
<sequence>MLNQNNCSAGAKPGEIDVFTFNETITCVGPPAEVELLVTRRCNLKCPHCCAKALEDDLKELTTDQWLSIVEQLADLGCLTIALTGGEPTLRPDLLTIVDRIINLGMPCSIASNGANITEEFAEQLSNYGKEISVHISVDGPRDKHDHFRGVPGAFDTAIGAIRILSKAGVPVKANFMVTTESINWFMETAEIVVEAGASGITVGQLAPVGRSPESAIISYPLWTKFVREVTDKMKQGKIQFNVRGMWHGGWQTYLPLLDRIEDAYHPRLWGKMPEITPECGTCIAGVHTAAIDSEGWLYPCDLMSSFPELRCGNVIEHGVADVWQRSLLLTYLRQIKTDDISPCKSCPIKPICLSGCRSSVYGLTKSLAAPDIRCPLVTKWLERQEKISWPLVPNIANKLYSQFPENASEVGAEQLKIFGVIRKFIRYSLCVLGKHPNPGNTFVIINQMGYLMLKEIAQGLTINQIGTKFAKQYNVEFQRIIRDLVSLLKKLVNFKFLPEENVRNYIAEVDNFFENDESDNLSPLIVKEVGEKYLVYSSRKSQVVLCNYTSLFIMRCIAEGKTFEETIQEMMKSFEINDKEQVVQDVNEFWTKAKEFSIIGGDK</sequence>
<dbReference type="SUPFAM" id="SSF102114">
    <property type="entry name" value="Radical SAM enzymes"/>
    <property type="match status" value="1"/>
</dbReference>
<name>A0A3Q9HSX4_9FIRM</name>
<dbReference type="OrthoDB" id="7021155at2"/>
<dbReference type="GO" id="GO:0051536">
    <property type="term" value="F:iron-sulfur cluster binding"/>
    <property type="evidence" value="ECO:0007669"/>
    <property type="project" value="UniProtKB-KW"/>
</dbReference>
<keyword evidence="2" id="KW-0479">Metal-binding</keyword>
<dbReference type="InterPro" id="IPR006638">
    <property type="entry name" value="Elp3/MiaA/NifB-like_rSAM"/>
</dbReference>
<reference evidence="6 7" key="1">
    <citation type="submission" date="2016-07" db="EMBL/GenBank/DDBJ databases">
        <title>Genome and transcriptome analysis of iron-reducing fermentative bacteria Anoxybacter fermentans.</title>
        <authorList>
            <person name="Zeng X."/>
            <person name="Shao Z."/>
        </authorList>
    </citation>
    <scope>NUCLEOTIDE SEQUENCE [LARGE SCALE GENOMIC DNA]</scope>
    <source>
        <strain evidence="6 7">DY22613</strain>
    </source>
</reference>
<dbReference type="GO" id="GO:0003824">
    <property type="term" value="F:catalytic activity"/>
    <property type="evidence" value="ECO:0007669"/>
    <property type="project" value="InterPro"/>
</dbReference>
<dbReference type="InterPro" id="IPR007197">
    <property type="entry name" value="rSAM"/>
</dbReference>
<dbReference type="NCBIfam" id="TIGR04085">
    <property type="entry name" value="rSAM_more_4Fe4S"/>
    <property type="match status" value="1"/>
</dbReference>
<dbReference type="InterPro" id="IPR013785">
    <property type="entry name" value="Aldolase_TIM"/>
</dbReference>
<dbReference type="Pfam" id="PF13186">
    <property type="entry name" value="SPASM"/>
    <property type="match status" value="1"/>
</dbReference>
<evidence type="ECO:0000256" key="1">
    <source>
        <dbReference type="ARBA" id="ARBA00022691"/>
    </source>
</evidence>
<evidence type="ECO:0000256" key="2">
    <source>
        <dbReference type="ARBA" id="ARBA00022723"/>
    </source>
</evidence>
<keyword evidence="7" id="KW-1185">Reference proteome</keyword>
<dbReference type="GO" id="GO:0046872">
    <property type="term" value="F:metal ion binding"/>
    <property type="evidence" value="ECO:0007669"/>
    <property type="project" value="UniProtKB-KW"/>
</dbReference>
<dbReference type="CDD" id="cd01335">
    <property type="entry name" value="Radical_SAM"/>
    <property type="match status" value="1"/>
</dbReference>
<evidence type="ECO:0000259" key="5">
    <source>
        <dbReference type="PROSITE" id="PS51918"/>
    </source>
</evidence>
<dbReference type="SFLD" id="SFLDS00029">
    <property type="entry name" value="Radical_SAM"/>
    <property type="match status" value="1"/>
</dbReference>
<dbReference type="Gene3D" id="1.10.10.1150">
    <property type="entry name" value="Coenzyme PQQ synthesis protein D (PqqD)"/>
    <property type="match status" value="1"/>
</dbReference>
<dbReference type="InterPro" id="IPR041881">
    <property type="entry name" value="PqqD_sf"/>
</dbReference>
<dbReference type="Gene3D" id="3.20.20.70">
    <property type="entry name" value="Aldolase class I"/>
    <property type="match status" value="1"/>
</dbReference>
<dbReference type="PANTHER" id="PTHR11228">
    <property type="entry name" value="RADICAL SAM DOMAIN PROTEIN"/>
    <property type="match status" value="1"/>
</dbReference>
<evidence type="ECO:0000313" key="6">
    <source>
        <dbReference type="EMBL" id="AZR73745.1"/>
    </source>
</evidence>
<dbReference type="AlphaFoldDB" id="A0A3Q9HSX4"/>
<keyword evidence="1" id="KW-0949">S-adenosyl-L-methionine</keyword>
<protein>
    <recommendedName>
        <fullName evidence="5">Radical SAM core domain-containing protein</fullName>
    </recommendedName>
</protein>
<dbReference type="InterPro" id="IPR058240">
    <property type="entry name" value="rSAM_sf"/>
</dbReference>
<dbReference type="RefSeq" id="WP_127017091.1">
    <property type="nucleotide sequence ID" value="NZ_CP016379.1"/>
</dbReference>
<evidence type="ECO:0000256" key="3">
    <source>
        <dbReference type="ARBA" id="ARBA00023004"/>
    </source>
</evidence>
<dbReference type="InterPro" id="IPR050377">
    <property type="entry name" value="Radical_SAM_PqqE_MftC-like"/>
</dbReference>
<organism evidence="6 7">
    <name type="scientific">Anoxybacter fermentans</name>
    <dbReference type="NCBI Taxonomy" id="1323375"/>
    <lineage>
        <taxon>Bacteria</taxon>
        <taxon>Bacillati</taxon>
        <taxon>Bacillota</taxon>
        <taxon>Clostridia</taxon>
        <taxon>Halanaerobiales</taxon>
        <taxon>Anoxybacter</taxon>
    </lineage>
</organism>
<feature type="domain" description="Radical SAM core" evidence="5">
    <location>
        <begin position="28"/>
        <end position="242"/>
    </location>
</feature>
<dbReference type="KEGG" id="aft:BBF96_10320"/>
<dbReference type="PANTHER" id="PTHR11228:SF7">
    <property type="entry name" value="PQQA PEPTIDE CYCLASE"/>
    <property type="match status" value="1"/>
</dbReference>
<dbReference type="SFLD" id="SFLDG01067">
    <property type="entry name" value="SPASM/twitch_domain_containing"/>
    <property type="match status" value="1"/>
</dbReference>
<dbReference type="EMBL" id="CP016379">
    <property type="protein sequence ID" value="AZR73745.1"/>
    <property type="molecule type" value="Genomic_DNA"/>
</dbReference>
<dbReference type="PROSITE" id="PS51918">
    <property type="entry name" value="RADICAL_SAM"/>
    <property type="match status" value="1"/>
</dbReference>
<evidence type="ECO:0000256" key="4">
    <source>
        <dbReference type="ARBA" id="ARBA00023014"/>
    </source>
</evidence>
<dbReference type="Proteomes" id="UP000267250">
    <property type="component" value="Chromosome"/>
</dbReference>
<dbReference type="SMART" id="SM00729">
    <property type="entry name" value="Elp3"/>
    <property type="match status" value="1"/>
</dbReference>
<proteinExistence type="predicted"/>
<keyword evidence="3" id="KW-0408">Iron</keyword>
<accession>A0A3Q9HSX4</accession>
<dbReference type="SFLD" id="SFLDG01386">
    <property type="entry name" value="main_SPASM_domain-containing"/>
    <property type="match status" value="1"/>
</dbReference>
<dbReference type="Pfam" id="PF04055">
    <property type="entry name" value="Radical_SAM"/>
    <property type="match status" value="1"/>
</dbReference>
<gene>
    <name evidence="6" type="ORF">BBF96_10320</name>
</gene>